<dbReference type="Proteomes" id="UP000030993">
    <property type="component" value="Unassembled WGS sequence"/>
</dbReference>
<dbReference type="InterPro" id="IPR036105">
    <property type="entry name" value="DiNase_FeMo-co_biosyn_sf"/>
</dbReference>
<evidence type="ECO:0000313" key="3">
    <source>
        <dbReference type="EMBL" id="KHM52445.1"/>
    </source>
</evidence>
<evidence type="ECO:0000259" key="2">
    <source>
        <dbReference type="Pfam" id="PF02579"/>
    </source>
</evidence>
<protein>
    <submittedName>
        <fullName evidence="3">DNA-binding protein</fullName>
    </submittedName>
</protein>
<dbReference type="Gene3D" id="3.30.420.130">
    <property type="entry name" value="Dinitrogenase iron-molybdenum cofactor biosynthesis domain"/>
    <property type="match status" value="1"/>
</dbReference>
<name>A0A0B2JVR8_9FIRM</name>
<evidence type="ECO:0000256" key="1">
    <source>
        <dbReference type="ARBA" id="ARBA00009350"/>
    </source>
</evidence>
<dbReference type="SUPFAM" id="SSF53146">
    <property type="entry name" value="Nitrogenase accessory factor-like"/>
    <property type="match status" value="1"/>
</dbReference>
<dbReference type="InterPro" id="IPR002852">
    <property type="entry name" value="UPF0251"/>
</dbReference>
<gene>
    <name evidence="3" type="ORF">NZ47_04805</name>
</gene>
<keyword evidence="3" id="KW-0238">DNA-binding</keyword>
<dbReference type="RefSeq" id="WP_039207039.1">
    <property type="nucleotide sequence ID" value="NZ_JSCE01000093.1"/>
</dbReference>
<dbReference type="PANTHER" id="PTHR37478:SF2">
    <property type="entry name" value="UPF0251 PROTEIN TK0562"/>
    <property type="match status" value="1"/>
</dbReference>
<dbReference type="GO" id="GO:0003677">
    <property type="term" value="F:DNA binding"/>
    <property type="evidence" value="ECO:0007669"/>
    <property type="project" value="UniProtKB-KW"/>
</dbReference>
<dbReference type="SUPFAM" id="SSF88659">
    <property type="entry name" value="Sigma3 and sigma4 domains of RNA polymerase sigma factors"/>
    <property type="match status" value="1"/>
</dbReference>
<dbReference type="Pfam" id="PF02001">
    <property type="entry name" value="DUF134"/>
    <property type="match status" value="1"/>
</dbReference>
<accession>A0A0B2JVR8</accession>
<proteinExistence type="inferred from homology"/>
<dbReference type="Pfam" id="PF02579">
    <property type="entry name" value="Nitro_FeMo-Co"/>
    <property type="match status" value="1"/>
</dbReference>
<feature type="domain" description="Dinitrogenase iron-molybdenum cofactor biosynthesis" evidence="2">
    <location>
        <begin position="131"/>
        <end position="217"/>
    </location>
</feature>
<dbReference type="InterPro" id="IPR036388">
    <property type="entry name" value="WH-like_DNA-bd_sf"/>
</dbReference>
<dbReference type="InterPro" id="IPR003731">
    <property type="entry name" value="Di-Nase_FeMo-co_biosynth"/>
</dbReference>
<comment type="similarity">
    <text evidence="1">Belongs to the UPF0251 family.</text>
</comment>
<dbReference type="AlphaFoldDB" id="A0A0B2JVR8"/>
<dbReference type="CDD" id="cd00851">
    <property type="entry name" value="MTH1175"/>
    <property type="match status" value="1"/>
</dbReference>
<organism evidence="3 4">
    <name type="scientific">Anaerovibrio lipolyticus</name>
    <dbReference type="NCBI Taxonomy" id="82374"/>
    <lineage>
        <taxon>Bacteria</taxon>
        <taxon>Bacillati</taxon>
        <taxon>Bacillota</taxon>
        <taxon>Negativicutes</taxon>
        <taxon>Selenomonadales</taxon>
        <taxon>Selenomonadaceae</taxon>
        <taxon>Anaerovibrio</taxon>
    </lineage>
</organism>
<evidence type="ECO:0000313" key="4">
    <source>
        <dbReference type="Proteomes" id="UP000030993"/>
    </source>
</evidence>
<keyword evidence="4" id="KW-1185">Reference proteome</keyword>
<dbReference type="EMBL" id="JSCE01000093">
    <property type="protein sequence ID" value="KHM52445.1"/>
    <property type="molecule type" value="Genomic_DNA"/>
</dbReference>
<dbReference type="Gene3D" id="1.10.10.10">
    <property type="entry name" value="Winged helix-like DNA-binding domain superfamily/Winged helix DNA-binding domain"/>
    <property type="match status" value="1"/>
</dbReference>
<dbReference type="STRING" id="82374.NZ47_04805"/>
<sequence length="249" mass="26863">MARPVKKKKICSLPAFTEFIPKNGNKDMPVVLMPVEEYETIRLMDYNGLTQQECAEQMNVARTTVQALYVAARKRIAVCLVEGKPLKIVGGDYEVCSEDHMCSMTRRRKNHCPYNQKGCRIMKLAVTYSNGNIFQHFGKTSQFKIYDIENNKIVNSEVISTNGQGHGALAGILQSLKVDTLICGGIGGGAQNALASAGIALYGGVSGSADEAVDALLAGNLAYDPAVHCNHHGHGHGEGHTCGNHGCQQ</sequence>
<dbReference type="InterPro" id="IPR013324">
    <property type="entry name" value="RNA_pol_sigma_r3/r4-like"/>
</dbReference>
<reference evidence="3 4" key="1">
    <citation type="journal article" date="2013" name="PLoS ONE">
        <title>Identification and characterization of three novel lipases belonging to families II and V from Anaerovibrio lipolyticus 5ST.</title>
        <authorList>
            <person name="Prive F."/>
            <person name="Kaderbhai N.N."/>
            <person name="Girdwood S."/>
            <person name="Worgan H.J."/>
            <person name="Pinloche E."/>
            <person name="Scollan N.D."/>
            <person name="Huws S.A."/>
            <person name="Newbold C.J."/>
        </authorList>
    </citation>
    <scope>NUCLEOTIDE SEQUENCE [LARGE SCALE GENOMIC DNA]</scope>
    <source>
        <strain evidence="3 4">5S</strain>
    </source>
</reference>
<dbReference type="PANTHER" id="PTHR37478">
    <property type="match status" value="1"/>
</dbReference>
<comment type="caution">
    <text evidence="3">The sequence shown here is derived from an EMBL/GenBank/DDBJ whole genome shotgun (WGS) entry which is preliminary data.</text>
</comment>
<dbReference type="InterPro" id="IPR033913">
    <property type="entry name" value="MTH1175_dom"/>
</dbReference>